<dbReference type="EMBL" id="LAZR01003821">
    <property type="protein sequence ID" value="KKN14407.1"/>
    <property type="molecule type" value="Genomic_DNA"/>
</dbReference>
<feature type="transmembrane region" description="Helical" evidence="1">
    <location>
        <begin position="6"/>
        <end position="27"/>
    </location>
</feature>
<sequence>MEKKVIIPLIIIILIVLVAGLYFSFFYEKPITNDFPSNAICTSTYLGICYDQSNPAYGCNMETETCDNSELRLVSMIGLMQTQNIKIYGTTECPACIKQLNEFDKYGNYLIENKLFVYCDVEPIDPGCSDIEGVPTWKQNEEIVHMGYLNIQQIMSNITTSNEI</sequence>
<comment type="caution">
    <text evidence="2">The sequence shown here is derived from an EMBL/GenBank/DDBJ whole genome shotgun (WGS) entry which is preliminary data.</text>
</comment>
<keyword evidence="1" id="KW-0812">Transmembrane</keyword>
<dbReference type="SUPFAM" id="SSF52833">
    <property type="entry name" value="Thioredoxin-like"/>
    <property type="match status" value="1"/>
</dbReference>
<evidence type="ECO:0000313" key="2">
    <source>
        <dbReference type="EMBL" id="KKN14407.1"/>
    </source>
</evidence>
<proteinExistence type="predicted"/>
<accession>A0A0F9NQT5</accession>
<name>A0A0F9NQT5_9ZZZZ</name>
<dbReference type="InterPro" id="IPR036249">
    <property type="entry name" value="Thioredoxin-like_sf"/>
</dbReference>
<dbReference type="Gene3D" id="3.40.30.10">
    <property type="entry name" value="Glutaredoxin"/>
    <property type="match status" value="1"/>
</dbReference>
<protein>
    <submittedName>
        <fullName evidence="2">Uncharacterized protein</fullName>
    </submittedName>
</protein>
<evidence type="ECO:0000256" key="1">
    <source>
        <dbReference type="SAM" id="Phobius"/>
    </source>
</evidence>
<organism evidence="2">
    <name type="scientific">marine sediment metagenome</name>
    <dbReference type="NCBI Taxonomy" id="412755"/>
    <lineage>
        <taxon>unclassified sequences</taxon>
        <taxon>metagenomes</taxon>
        <taxon>ecological metagenomes</taxon>
    </lineage>
</organism>
<keyword evidence="1" id="KW-1133">Transmembrane helix</keyword>
<reference evidence="2" key="1">
    <citation type="journal article" date="2015" name="Nature">
        <title>Complex archaea that bridge the gap between prokaryotes and eukaryotes.</title>
        <authorList>
            <person name="Spang A."/>
            <person name="Saw J.H."/>
            <person name="Jorgensen S.L."/>
            <person name="Zaremba-Niedzwiedzka K."/>
            <person name="Martijn J."/>
            <person name="Lind A.E."/>
            <person name="van Eijk R."/>
            <person name="Schleper C."/>
            <person name="Guy L."/>
            <person name="Ettema T.J."/>
        </authorList>
    </citation>
    <scope>NUCLEOTIDE SEQUENCE</scope>
</reference>
<keyword evidence="1" id="KW-0472">Membrane</keyword>
<gene>
    <name evidence="2" type="ORF">LCGC14_0996570</name>
</gene>
<dbReference type="AlphaFoldDB" id="A0A0F9NQT5"/>